<sequence length="52" mass="6126">SIIYKKPLTYYRSSELVVLNPLKNNFSSMQITSEYENRFEDSQETITEDDTS</sequence>
<protein>
    <submittedName>
        <fullName evidence="1">16756_t:CDS:1</fullName>
    </submittedName>
</protein>
<organism evidence="1 2">
    <name type="scientific">Dentiscutata erythropus</name>
    <dbReference type="NCBI Taxonomy" id="1348616"/>
    <lineage>
        <taxon>Eukaryota</taxon>
        <taxon>Fungi</taxon>
        <taxon>Fungi incertae sedis</taxon>
        <taxon>Mucoromycota</taxon>
        <taxon>Glomeromycotina</taxon>
        <taxon>Glomeromycetes</taxon>
        <taxon>Diversisporales</taxon>
        <taxon>Gigasporaceae</taxon>
        <taxon>Dentiscutata</taxon>
    </lineage>
</organism>
<proteinExistence type="predicted"/>
<reference evidence="1" key="1">
    <citation type="submission" date="2021-06" db="EMBL/GenBank/DDBJ databases">
        <authorList>
            <person name="Kallberg Y."/>
            <person name="Tangrot J."/>
            <person name="Rosling A."/>
        </authorList>
    </citation>
    <scope>NUCLEOTIDE SEQUENCE</scope>
    <source>
        <strain evidence="1">MA453B</strain>
    </source>
</reference>
<dbReference type="Proteomes" id="UP000789405">
    <property type="component" value="Unassembled WGS sequence"/>
</dbReference>
<comment type="caution">
    <text evidence="1">The sequence shown here is derived from an EMBL/GenBank/DDBJ whole genome shotgun (WGS) entry which is preliminary data.</text>
</comment>
<keyword evidence="2" id="KW-1185">Reference proteome</keyword>
<dbReference type="AlphaFoldDB" id="A0A9N9PKG6"/>
<evidence type="ECO:0000313" key="2">
    <source>
        <dbReference type="Proteomes" id="UP000789405"/>
    </source>
</evidence>
<feature type="non-terminal residue" evidence="1">
    <location>
        <position position="52"/>
    </location>
</feature>
<name>A0A9N9PKG6_9GLOM</name>
<accession>A0A9N9PKG6</accession>
<dbReference type="EMBL" id="CAJVPY010066006">
    <property type="protein sequence ID" value="CAG8825151.1"/>
    <property type="molecule type" value="Genomic_DNA"/>
</dbReference>
<gene>
    <name evidence="1" type="ORF">DERYTH_LOCUS27851</name>
</gene>
<evidence type="ECO:0000313" key="1">
    <source>
        <dbReference type="EMBL" id="CAG8825151.1"/>
    </source>
</evidence>
<feature type="non-terminal residue" evidence="1">
    <location>
        <position position="1"/>
    </location>
</feature>